<evidence type="ECO:0000313" key="2">
    <source>
        <dbReference type="Proteomes" id="UP000192343"/>
    </source>
</evidence>
<protein>
    <submittedName>
        <fullName evidence="1">Uncharacterized protein</fullName>
    </submittedName>
</protein>
<dbReference type="Proteomes" id="UP000192343">
    <property type="component" value="Unassembled WGS sequence"/>
</dbReference>
<dbReference type="PROSITE" id="PS51257">
    <property type="entry name" value="PROKAR_LIPOPROTEIN"/>
    <property type="match status" value="1"/>
</dbReference>
<dbReference type="Gene3D" id="3.40.190.10">
    <property type="entry name" value="Periplasmic binding protein-like II"/>
    <property type="match status" value="2"/>
</dbReference>
<dbReference type="AlphaFoldDB" id="A0A1Y1S0N9"/>
<dbReference type="RefSeq" id="WP_083049352.1">
    <property type="nucleotide sequence ID" value="NZ_MWQY01000006.1"/>
</dbReference>
<keyword evidence="2" id="KW-1185">Reference proteome</keyword>
<dbReference type="EMBL" id="MWQY01000006">
    <property type="protein sequence ID" value="ORC36230.1"/>
    <property type="molecule type" value="Genomic_DNA"/>
</dbReference>
<sequence length="681" mass="76736">MKKRFFALFAIAVLVFFMIGCGGGESAEAPQASSEQATESVVLDGGGADVRIFVTFRGQRFPSYNESTPWEAPNGKTYNKGDLSPTYSHIAEALNINIIDATPKSGSNENELLEAAAATGFKSSDIYMGHPRTLCDYGVQGYFVPLNEHWDLMPNFKAFLDKNPSVKMQLTQQDGNIYMTPYFDDINSLERMFLMRLDWVRKILDEPSPAFNTGRTITPVYDSFYGNYGGGKKVPVGSKDNVKSFAIKENIIDIQNKLGTLNGRTLAQSLRDYIDANYMNNKTGYKNRSDLFISSDAAYDADELVALMRAIKTNPQYLTGEDKDLIVFYIRDLNNDMRMRNLAQIWGVRGLDSRADHWLITKENTLKDLRLTDEYYMGMDNLNKLYREGLVLQDFDQPKGNINNFRTYCFQNNDGFMSYDYAASTVSLHDLIPPEQLAEYGTIFEAVVPPAADWFGEGLEQFSESNRSVKNEGGWSAVKDVSPETMKAALLLMDYPFSKEGLEVMTFGPKGLYWNEYTSIGGQQVPKLIPQFYEDNLQYTQGNWSNFMRGFLGATLGIGHVKQTIAIETQISNEHYANGHNRILDSPMTLASLTSDVPPERRLALTLIPLSEDQVESLSLNSFSLYHEEWENRIMKFGFGGQLPGGEGRVPTAEEYRAEMANRGLEQTEKIYNLVYKSLAD</sequence>
<gene>
    <name evidence="1" type="ORF">B4O97_06460</name>
</gene>
<dbReference type="OrthoDB" id="9787283at2"/>
<organism evidence="1 2">
    <name type="scientific">Marispirochaeta aestuarii</name>
    <dbReference type="NCBI Taxonomy" id="1963862"/>
    <lineage>
        <taxon>Bacteria</taxon>
        <taxon>Pseudomonadati</taxon>
        <taxon>Spirochaetota</taxon>
        <taxon>Spirochaetia</taxon>
        <taxon>Spirochaetales</taxon>
        <taxon>Spirochaetaceae</taxon>
        <taxon>Marispirochaeta</taxon>
    </lineage>
</organism>
<dbReference type="STRING" id="1963862.B4O97_06460"/>
<proteinExistence type="predicted"/>
<reference evidence="1 2" key="1">
    <citation type="submission" date="2017-03" db="EMBL/GenBank/DDBJ databases">
        <title>Draft Genome sequence of Marispirochaeta sp. strain JC444.</title>
        <authorList>
            <person name="Shivani Y."/>
            <person name="Subhash Y."/>
            <person name="Sasikala C."/>
            <person name="Ramana C."/>
        </authorList>
    </citation>
    <scope>NUCLEOTIDE SEQUENCE [LARGE SCALE GENOMIC DNA]</scope>
    <source>
        <strain evidence="1 2">JC444</strain>
    </source>
</reference>
<name>A0A1Y1S0N9_9SPIO</name>
<dbReference type="SUPFAM" id="SSF53850">
    <property type="entry name" value="Periplasmic binding protein-like II"/>
    <property type="match status" value="2"/>
</dbReference>
<accession>A0A1Y1S0N9</accession>
<comment type="caution">
    <text evidence="1">The sequence shown here is derived from an EMBL/GenBank/DDBJ whole genome shotgun (WGS) entry which is preliminary data.</text>
</comment>
<evidence type="ECO:0000313" key="1">
    <source>
        <dbReference type="EMBL" id="ORC36230.1"/>
    </source>
</evidence>